<dbReference type="Proteomes" id="UP000237350">
    <property type="component" value="Unassembled WGS sequence"/>
</dbReference>
<keyword evidence="4" id="KW-1185">Reference proteome</keyword>
<accession>A0A2S4JX20</accession>
<comment type="caution">
    <text evidence="3">The sequence shown here is derived from an EMBL/GenBank/DDBJ whole genome shotgun (WGS) entry which is preliminary data.</text>
</comment>
<feature type="compositionally biased region" description="Polar residues" evidence="1">
    <location>
        <begin position="343"/>
        <end position="353"/>
    </location>
</feature>
<evidence type="ECO:0000256" key="1">
    <source>
        <dbReference type="SAM" id="MobiDB-lite"/>
    </source>
</evidence>
<evidence type="ECO:0000313" key="4">
    <source>
        <dbReference type="Proteomes" id="UP000237350"/>
    </source>
</evidence>
<dbReference type="Pfam" id="PF26342">
    <property type="entry name" value="TP_1001_2nd"/>
    <property type="match status" value="1"/>
</dbReference>
<name>A0A2S4JX20_9SPIO</name>
<sequence>MKRQDPEDRAARRLFRLCPSALVLLVLFPVLPGCNALPDLPDMIDQSWDPPILHKSQPLDRHTVGLTFNRPVHLTRAFFDPPLKKVQVVHDENRLLLQVEEELKPGSEYWIDAIIRDHQGNTASVLASFYGHNPDIPRVVINEIVVNSSTNNPEFVELRVFEAGNLGGLTLYNGSPRRWTTRKIFPEIQAEAEDYVIVHFRPQNIPEEVDEITDKSASGGRRSHPEAWDLWVRDGEGLSGTSGGITLTAYPDGPILDAFLYSNRTYDPGCPRRGFGTQAQFEIFRDVTDRGGWTIEGDFVVPDDGVDPSPSTSTRSINRDLSGVNTRSKADWHIVPTRGATPGTPNSEEVYQP</sequence>
<organism evidence="3 4">
    <name type="scientific">Alkalispirochaeta sphaeroplastigenens</name>
    <dbReference type="NCBI Taxonomy" id="1187066"/>
    <lineage>
        <taxon>Bacteria</taxon>
        <taxon>Pseudomonadati</taxon>
        <taxon>Spirochaetota</taxon>
        <taxon>Spirochaetia</taxon>
        <taxon>Spirochaetales</taxon>
        <taxon>Spirochaetaceae</taxon>
        <taxon>Alkalispirochaeta</taxon>
    </lineage>
</organism>
<feature type="region of interest" description="Disordered" evidence="1">
    <location>
        <begin position="300"/>
        <end position="353"/>
    </location>
</feature>
<feature type="domain" description="TP-1001-like C-terminal" evidence="2">
    <location>
        <begin position="137"/>
        <end position="334"/>
    </location>
</feature>
<evidence type="ECO:0000313" key="3">
    <source>
        <dbReference type="EMBL" id="POR04077.1"/>
    </source>
</evidence>
<feature type="compositionally biased region" description="Low complexity" evidence="1">
    <location>
        <begin position="300"/>
        <end position="314"/>
    </location>
</feature>
<gene>
    <name evidence="3" type="ORF">AU468_03635</name>
</gene>
<dbReference type="OrthoDB" id="369743at2"/>
<evidence type="ECO:0000259" key="2">
    <source>
        <dbReference type="Pfam" id="PF26342"/>
    </source>
</evidence>
<dbReference type="InterPro" id="IPR058683">
    <property type="entry name" value="TP_1001-like_C"/>
</dbReference>
<dbReference type="AlphaFoldDB" id="A0A2S4JX20"/>
<dbReference type="RefSeq" id="WP_103679537.1">
    <property type="nucleotide sequence ID" value="NZ_LPWH01000049.1"/>
</dbReference>
<dbReference type="EMBL" id="LPWH01000049">
    <property type="protein sequence ID" value="POR04077.1"/>
    <property type="molecule type" value="Genomic_DNA"/>
</dbReference>
<proteinExistence type="predicted"/>
<reference evidence="4" key="1">
    <citation type="submission" date="2015-12" db="EMBL/GenBank/DDBJ databases">
        <authorList>
            <person name="Lodha T.D."/>
            <person name="Chintalapati S."/>
            <person name="Chintalapati V.R."/>
            <person name="Sravanthi T."/>
        </authorList>
    </citation>
    <scope>NUCLEOTIDE SEQUENCE [LARGE SCALE GENOMIC DNA]</scope>
    <source>
        <strain evidence="4">JC133</strain>
    </source>
</reference>
<protein>
    <recommendedName>
        <fullName evidence="2">TP-1001-like C-terminal domain-containing protein</fullName>
    </recommendedName>
</protein>